<dbReference type="SUPFAM" id="SSF47598">
    <property type="entry name" value="Ribbon-helix-helix"/>
    <property type="match status" value="1"/>
</dbReference>
<accession>A0A6N9T777</accession>
<dbReference type="InterPro" id="IPR022148">
    <property type="entry name" value="CopG_antitoxin"/>
</dbReference>
<dbReference type="InterPro" id="IPR010985">
    <property type="entry name" value="Ribbon_hlx_hlx"/>
</dbReference>
<name>A0A6N9T777_9HYPH</name>
<organism evidence="1 2">
    <name type="scientific">Jiella pacifica</name>
    <dbReference type="NCBI Taxonomy" id="2696469"/>
    <lineage>
        <taxon>Bacteria</taxon>
        <taxon>Pseudomonadati</taxon>
        <taxon>Pseudomonadota</taxon>
        <taxon>Alphaproteobacteria</taxon>
        <taxon>Hyphomicrobiales</taxon>
        <taxon>Aurantimonadaceae</taxon>
        <taxon>Jiella</taxon>
    </lineage>
</organism>
<dbReference type="Proteomes" id="UP000469011">
    <property type="component" value="Unassembled WGS sequence"/>
</dbReference>
<dbReference type="AlphaFoldDB" id="A0A6N9T777"/>
<gene>
    <name evidence="1" type="ORF">GTK09_22860</name>
</gene>
<dbReference type="EMBL" id="JAAAMG010000026">
    <property type="protein sequence ID" value="NDW07264.1"/>
    <property type="molecule type" value="Genomic_DNA"/>
</dbReference>
<evidence type="ECO:0008006" key="3">
    <source>
        <dbReference type="Google" id="ProtNLM"/>
    </source>
</evidence>
<sequence length="88" mass="10308">MSSKDKKPWPSLPSDEAAEQFVAEADLTAYDWSQIEPIHHEFDDKSARVTMRMPERQLAAIKLEAARRGMKYQRFMRELLDRGLQSLR</sequence>
<dbReference type="GO" id="GO:0006355">
    <property type="term" value="P:regulation of DNA-templated transcription"/>
    <property type="evidence" value="ECO:0007669"/>
    <property type="project" value="InterPro"/>
</dbReference>
<comment type="caution">
    <text evidence="1">The sequence shown here is derived from an EMBL/GenBank/DDBJ whole genome shotgun (WGS) entry which is preliminary data.</text>
</comment>
<evidence type="ECO:0000313" key="2">
    <source>
        <dbReference type="Proteomes" id="UP000469011"/>
    </source>
</evidence>
<evidence type="ECO:0000313" key="1">
    <source>
        <dbReference type="EMBL" id="NDW07264.1"/>
    </source>
</evidence>
<dbReference type="Pfam" id="PF12441">
    <property type="entry name" value="CopG_antitoxin"/>
    <property type="match status" value="1"/>
</dbReference>
<keyword evidence="2" id="KW-1185">Reference proteome</keyword>
<reference evidence="1 2" key="1">
    <citation type="submission" date="2020-01" db="EMBL/GenBank/DDBJ databases">
        <title>Jiella pacifica sp. nov.</title>
        <authorList>
            <person name="Xue Z."/>
            <person name="Zhu S."/>
            <person name="Chen J."/>
            <person name="Yang J."/>
        </authorList>
    </citation>
    <scope>NUCLEOTIDE SEQUENCE [LARGE SCALE GENOMIC DNA]</scope>
    <source>
        <strain evidence="1 2">40Bstr34</strain>
    </source>
</reference>
<protein>
    <recommendedName>
        <fullName evidence="3">CopG antitoxin of type II toxin-antitoxin system</fullName>
    </recommendedName>
</protein>
<proteinExistence type="predicted"/>
<dbReference type="RefSeq" id="WP_163465721.1">
    <property type="nucleotide sequence ID" value="NZ_JAAAMG010000026.1"/>
</dbReference>